<dbReference type="InterPro" id="IPR013216">
    <property type="entry name" value="Methyltransf_11"/>
</dbReference>
<evidence type="ECO:0000259" key="1">
    <source>
        <dbReference type="Pfam" id="PF08241"/>
    </source>
</evidence>
<reference evidence="2 3" key="1">
    <citation type="journal article" date="2014" name="ISME J.">
        <title>Ecophysiology of Thioploca ingrica as revealed by the complete genome sequence supplemented with proteomic evidence.</title>
        <authorList>
            <person name="Kojima H."/>
            <person name="Ogura Y."/>
            <person name="Yamamoto N."/>
            <person name="Togashi T."/>
            <person name="Mori H."/>
            <person name="Watanabe T."/>
            <person name="Nemoto F."/>
            <person name="Kurokawa K."/>
            <person name="Hayashi T."/>
            <person name="Fukui M."/>
        </authorList>
    </citation>
    <scope>NUCLEOTIDE SEQUENCE [LARGE SCALE GENOMIC DNA]</scope>
</reference>
<dbReference type="Pfam" id="PF08241">
    <property type="entry name" value="Methyltransf_11"/>
    <property type="match status" value="1"/>
</dbReference>
<organism evidence="2 3">
    <name type="scientific">Thioploca ingrica</name>
    <dbReference type="NCBI Taxonomy" id="40754"/>
    <lineage>
        <taxon>Bacteria</taxon>
        <taxon>Pseudomonadati</taxon>
        <taxon>Pseudomonadota</taxon>
        <taxon>Gammaproteobacteria</taxon>
        <taxon>Thiotrichales</taxon>
        <taxon>Thiotrichaceae</taxon>
        <taxon>Thioploca</taxon>
    </lineage>
</organism>
<sequence>MKPPEHIHLTFPLNVYAHSLYLQQGQVNYLHYGLVEENEDVWELGALAAQQRSTDLLLARLPPPPCRILEVGIGLGTLAALLMEQGYQVTGICPDPYQIAIARQRIHSGFRLQCLTFEEFNTLEQSYEVILLQESAQYLKPLTLFNKAHHLLSEKGQLLIIDEIGLRRCPQDSLEGLPLLKYSLAQAERCGFKLLEQLDLSKKAAPTLDYLLSIIQIHQQQLLSDLNLSAKQLTDLVDSLRLYQDKYRDGRYGYVLLRFEKTKTPYWRVVEITSNDQEAVRTLFERVFKNQMSKALWEWKYGHGRGMAMAAWKKGRIVAHYGGVLRELCYFGVPKTGVQIADVMVDEKERGILTRQGPYFLAGATFPEYYAGYGNRILLGFGFPTGRAIRVAELLGLYAQVGKMTEIRWSTQSGLPHLWSRIRHLHPLEHAADREIVNHLWNQMQGGFKEAIIGVRDWDYIQHRYISHPLKHYDILVVSNRFGGEPLGLVVLSREAEICKLLDIIAPLKHLNTLIKQTQRIVGRWGIPTLSLWITENFVNLFTQTGGESYPLDVRIPHCIWYDGPPVSEVQGKWWLMGGDTDFM</sequence>
<dbReference type="Gene3D" id="3.40.50.150">
    <property type="entry name" value="Vaccinia Virus protein VP39"/>
    <property type="match status" value="1"/>
</dbReference>
<dbReference type="HOGENOM" id="CLU_466860_0_0_6"/>
<dbReference type="SUPFAM" id="SSF55729">
    <property type="entry name" value="Acyl-CoA N-acyltransferases (Nat)"/>
    <property type="match status" value="1"/>
</dbReference>
<dbReference type="GO" id="GO:0008757">
    <property type="term" value="F:S-adenosylmethionine-dependent methyltransferase activity"/>
    <property type="evidence" value="ECO:0007669"/>
    <property type="project" value="InterPro"/>
</dbReference>
<keyword evidence="2" id="KW-0808">Transferase</keyword>
<protein>
    <submittedName>
        <fullName evidence="2">Type 11 methyltransferase</fullName>
    </submittedName>
</protein>
<dbReference type="KEGG" id="tig:THII_3862"/>
<dbReference type="EMBL" id="AP014633">
    <property type="protein sequence ID" value="BAP58159.1"/>
    <property type="molecule type" value="Genomic_DNA"/>
</dbReference>
<name>A0A090AKP9_9GAMM</name>
<evidence type="ECO:0000313" key="3">
    <source>
        <dbReference type="Proteomes" id="UP000031623"/>
    </source>
</evidence>
<accession>A0A090AKP9</accession>
<proteinExistence type="predicted"/>
<dbReference type="SUPFAM" id="SSF53335">
    <property type="entry name" value="S-adenosyl-L-methionine-dependent methyltransferases"/>
    <property type="match status" value="1"/>
</dbReference>
<dbReference type="InterPro" id="IPR029063">
    <property type="entry name" value="SAM-dependent_MTases_sf"/>
</dbReference>
<dbReference type="AlphaFoldDB" id="A0A090AKP9"/>
<evidence type="ECO:0000313" key="2">
    <source>
        <dbReference type="EMBL" id="BAP58159.1"/>
    </source>
</evidence>
<dbReference type="CDD" id="cd02440">
    <property type="entry name" value="AdoMet_MTases"/>
    <property type="match status" value="1"/>
</dbReference>
<gene>
    <name evidence="2" type="ORF">THII_3862</name>
</gene>
<keyword evidence="2" id="KW-0489">Methyltransferase</keyword>
<dbReference type="STRING" id="40754.THII_3862"/>
<dbReference type="GO" id="GO:0032259">
    <property type="term" value="P:methylation"/>
    <property type="evidence" value="ECO:0007669"/>
    <property type="project" value="UniProtKB-KW"/>
</dbReference>
<dbReference type="Gene3D" id="3.40.630.30">
    <property type="match status" value="1"/>
</dbReference>
<keyword evidence="3" id="KW-1185">Reference proteome</keyword>
<dbReference type="Proteomes" id="UP000031623">
    <property type="component" value="Chromosome"/>
</dbReference>
<dbReference type="InterPro" id="IPR016181">
    <property type="entry name" value="Acyl_CoA_acyltransferase"/>
</dbReference>
<feature type="domain" description="Methyltransferase type 11" evidence="1">
    <location>
        <begin position="69"/>
        <end position="160"/>
    </location>
</feature>
<dbReference type="OrthoDB" id="8542820at2"/>